<dbReference type="AlphaFoldDB" id="A0A7W8I0A3"/>
<dbReference type="GO" id="GO:0046872">
    <property type="term" value="F:metal ion binding"/>
    <property type="evidence" value="ECO:0007669"/>
    <property type="project" value="UniProtKB-KW"/>
</dbReference>
<dbReference type="EMBL" id="JACHFZ010000007">
    <property type="protein sequence ID" value="MBB5293133.1"/>
    <property type="molecule type" value="Genomic_DNA"/>
</dbReference>
<dbReference type="PROSITE" id="PS51891">
    <property type="entry name" value="CENP_V_GFA"/>
    <property type="match status" value="1"/>
</dbReference>
<gene>
    <name evidence="5" type="ORF">HNQ67_002679</name>
</gene>
<accession>A0A7W8I0A3</accession>
<keyword evidence="6" id="KW-1185">Reference proteome</keyword>
<evidence type="ECO:0000256" key="3">
    <source>
        <dbReference type="ARBA" id="ARBA00022833"/>
    </source>
</evidence>
<sequence length="123" mass="13503">MTGRVRGSCHCGAQRFAAPAPDSVTRCNCSSCTKRGTMAAYYAPGEVELNLTPETLAAYQWGDRMMTFHHCVTCGCAVFAESDAWTTDEGEDRPARITLNARLFDDLDLDAVPVRHVDGRNGW</sequence>
<dbReference type="Proteomes" id="UP000566663">
    <property type="component" value="Unassembled WGS sequence"/>
</dbReference>
<dbReference type="InterPro" id="IPR011057">
    <property type="entry name" value="Mss4-like_sf"/>
</dbReference>
<dbReference type="Gene3D" id="2.170.150.70">
    <property type="match status" value="1"/>
</dbReference>
<dbReference type="InterPro" id="IPR006913">
    <property type="entry name" value="CENP-V/GFA"/>
</dbReference>
<comment type="caution">
    <text evidence="5">The sequence shown here is derived from an EMBL/GenBank/DDBJ whole genome shotgun (WGS) entry which is preliminary data.</text>
</comment>
<dbReference type="PANTHER" id="PTHR28620">
    <property type="entry name" value="CENTROMERE PROTEIN V"/>
    <property type="match status" value="1"/>
</dbReference>
<dbReference type="InterPro" id="IPR052355">
    <property type="entry name" value="CENP-V-like"/>
</dbReference>
<evidence type="ECO:0000313" key="5">
    <source>
        <dbReference type="EMBL" id="MBB5293133.1"/>
    </source>
</evidence>
<dbReference type="SUPFAM" id="SSF51316">
    <property type="entry name" value="Mss4-like"/>
    <property type="match status" value="1"/>
</dbReference>
<protein>
    <recommendedName>
        <fullName evidence="4">CENP-V/GFA domain-containing protein</fullName>
    </recommendedName>
</protein>
<reference evidence="5 6" key="1">
    <citation type="submission" date="2020-08" db="EMBL/GenBank/DDBJ databases">
        <title>Genomic Encyclopedia of Type Strains, Phase IV (KMG-IV): sequencing the most valuable type-strain genomes for metagenomic binning, comparative biology and taxonomic classification.</title>
        <authorList>
            <person name="Goeker M."/>
        </authorList>
    </citation>
    <scope>NUCLEOTIDE SEQUENCE [LARGE SCALE GENOMIC DNA]</scope>
    <source>
        <strain evidence="5 6">DSM 25335</strain>
    </source>
</reference>
<evidence type="ECO:0000256" key="2">
    <source>
        <dbReference type="ARBA" id="ARBA00022723"/>
    </source>
</evidence>
<proteinExistence type="inferred from homology"/>
<organism evidence="5 6">
    <name type="scientific">Brevundimonas basaltis</name>
    <dbReference type="NCBI Taxonomy" id="472166"/>
    <lineage>
        <taxon>Bacteria</taxon>
        <taxon>Pseudomonadati</taxon>
        <taxon>Pseudomonadota</taxon>
        <taxon>Alphaproteobacteria</taxon>
        <taxon>Caulobacterales</taxon>
        <taxon>Caulobacteraceae</taxon>
        <taxon>Brevundimonas</taxon>
    </lineage>
</organism>
<feature type="domain" description="CENP-V/GFA" evidence="4">
    <location>
        <begin position="5"/>
        <end position="123"/>
    </location>
</feature>
<keyword evidence="3" id="KW-0862">Zinc</keyword>
<keyword evidence="2" id="KW-0479">Metal-binding</keyword>
<dbReference type="RefSeq" id="WP_221247902.1">
    <property type="nucleotide sequence ID" value="NZ_BAAAFF010000002.1"/>
</dbReference>
<name>A0A7W8I0A3_9CAUL</name>
<evidence type="ECO:0000256" key="1">
    <source>
        <dbReference type="ARBA" id="ARBA00005495"/>
    </source>
</evidence>
<dbReference type="Pfam" id="PF04828">
    <property type="entry name" value="GFA"/>
    <property type="match status" value="1"/>
</dbReference>
<evidence type="ECO:0000259" key="4">
    <source>
        <dbReference type="PROSITE" id="PS51891"/>
    </source>
</evidence>
<evidence type="ECO:0000313" key="6">
    <source>
        <dbReference type="Proteomes" id="UP000566663"/>
    </source>
</evidence>
<comment type="similarity">
    <text evidence="1">Belongs to the Gfa family.</text>
</comment>
<dbReference type="GO" id="GO:0016846">
    <property type="term" value="F:carbon-sulfur lyase activity"/>
    <property type="evidence" value="ECO:0007669"/>
    <property type="project" value="InterPro"/>
</dbReference>
<dbReference type="PANTHER" id="PTHR28620:SF1">
    <property type="entry name" value="CENP-V_GFA DOMAIN-CONTAINING PROTEIN"/>
    <property type="match status" value="1"/>
</dbReference>